<organism evidence="1 2">
    <name type="scientific">Portunus trituberculatus</name>
    <name type="common">Swimming crab</name>
    <name type="synonym">Neptunus trituberculatus</name>
    <dbReference type="NCBI Taxonomy" id="210409"/>
    <lineage>
        <taxon>Eukaryota</taxon>
        <taxon>Metazoa</taxon>
        <taxon>Ecdysozoa</taxon>
        <taxon>Arthropoda</taxon>
        <taxon>Crustacea</taxon>
        <taxon>Multicrustacea</taxon>
        <taxon>Malacostraca</taxon>
        <taxon>Eumalacostraca</taxon>
        <taxon>Eucarida</taxon>
        <taxon>Decapoda</taxon>
        <taxon>Pleocyemata</taxon>
        <taxon>Brachyura</taxon>
        <taxon>Eubrachyura</taxon>
        <taxon>Portunoidea</taxon>
        <taxon>Portunidae</taxon>
        <taxon>Portuninae</taxon>
        <taxon>Portunus</taxon>
    </lineage>
</organism>
<sequence length="55" mass="5998">MYPPPSLSPPLPHSSLQPFLLSPDELLNLAVVGSLPHEAISQVRIHWLFGLVNAT</sequence>
<name>A0A5B7KH26_PORTR</name>
<evidence type="ECO:0000313" key="2">
    <source>
        <dbReference type="Proteomes" id="UP000324222"/>
    </source>
</evidence>
<dbReference type="EMBL" id="VSRR010141625">
    <property type="protein sequence ID" value="MPD04558.1"/>
    <property type="molecule type" value="Genomic_DNA"/>
</dbReference>
<keyword evidence="2" id="KW-1185">Reference proteome</keyword>
<dbReference type="Proteomes" id="UP000324222">
    <property type="component" value="Unassembled WGS sequence"/>
</dbReference>
<dbReference type="AlphaFoldDB" id="A0A5B7KH26"/>
<proteinExistence type="predicted"/>
<dbReference type="Gene3D" id="3.20.20.80">
    <property type="entry name" value="Glycosidases"/>
    <property type="match status" value="1"/>
</dbReference>
<comment type="caution">
    <text evidence="1">The sequence shown here is derived from an EMBL/GenBank/DDBJ whole genome shotgun (WGS) entry which is preliminary data.</text>
</comment>
<reference evidence="1 2" key="1">
    <citation type="submission" date="2019-05" db="EMBL/GenBank/DDBJ databases">
        <title>Another draft genome of Portunus trituberculatus and its Hox gene families provides insights of decapod evolution.</title>
        <authorList>
            <person name="Jeong J.-H."/>
            <person name="Song I."/>
            <person name="Kim S."/>
            <person name="Choi T."/>
            <person name="Kim D."/>
            <person name="Ryu S."/>
            <person name="Kim W."/>
        </authorList>
    </citation>
    <scope>NUCLEOTIDE SEQUENCE [LARGE SCALE GENOMIC DNA]</scope>
    <source>
        <tissue evidence="1">Muscle</tissue>
    </source>
</reference>
<protein>
    <submittedName>
        <fullName evidence="1">Alpha-L-iduronidase</fullName>
    </submittedName>
</protein>
<accession>A0A5B7KH26</accession>
<gene>
    <name evidence="1" type="primary">IDUA</name>
    <name evidence="1" type="ORF">E2C01_100252</name>
</gene>
<evidence type="ECO:0000313" key="1">
    <source>
        <dbReference type="EMBL" id="MPD04558.1"/>
    </source>
</evidence>